<dbReference type="SUPFAM" id="SSF48150">
    <property type="entry name" value="DNA-glycosylase"/>
    <property type="match status" value="1"/>
</dbReference>
<dbReference type="RefSeq" id="WP_419762200.1">
    <property type="nucleotide sequence ID" value="NZ_JAAXZR010000021.1"/>
</dbReference>
<accession>A0A971ICL3</accession>
<dbReference type="PANTHER" id="PTHR10359">
    <property type="entry name" value="A/G-SPECIFIC ADENINE GLYCOSYLASE/ENDONUCLEASE III"/>
    <property type="match status" value="1"/>
</dbReference>
<evidence type="ECO:0000259" key="5">
    <source>
        <dbReference type="SMART" id="SM00478"/>
    </source>
</evidence>
<dbReference type="PANTHER" id="PTHR10359:SF19">
    <property type="entry name" value="DNA REPAIR GLYCOSYLASE MJ1434-RELATED"/>
    <property type="match status" value="1"/>
</dbReference>
<gene>
    <name evidence="6" type="ORF">GXW98_06170</name>
</gene>
<dbReference type="GO" id="GO:0051539">
    <property type="term" value="F:4 iron, 4 sulfur cluster binding"/>
    <property type="evidence" value="ECO:0007669"/>
    <property type="project" value="UniProtKB-KW"/>
</dbReference>
<keyword evidence="1" id="KW-0004">4Fe-4S</keyword>
<comment type="caution">
    <text evidence="6">The sequence shown here is derived from an EMBL/GenBank/DDBJ whole genome shotgun (WGS) entry which is preliminary data.</text>
</comment>
<proteinExistence type="predicted"/>
<name>A0A971ICL3_9BIFI</name>
<keyword evidence="3" id="KW-0408">Iron</keyword>
<evidence type="ECO:0000313" key="6">
    <source>
        <dbReference type="EMBL" id="NLT79850.1"/>
    </source>
</evidence>
<dbReference type="CDD" id="cd00056">
    <property type="entry name" value="ENDO3c"/>
    <property type="match status" value="1"/>
</dbReference>
<protein>
    <submittedName>
        <fullName evidence="6">DNA lyase</fullName>
    </submittedName>
</protein>
<dbReference type="InterPro" id="IPR003265">
    <property type="entry name" value="HhH-GPD_domain"/>
</dbReference>
<dbReference type="GO" id="GO:0046872">
    <property type="term" value="F:metal ion binding"/>
    <property type="evidence" value="ECO:0007669"/>
    <property type="project" value="UniProtKB-KW"/>
</dbReference>
<evidence type="ECO:0000313" key="7">
    <source>
        <dbReference type="Proteomes" id="UP000767327"/>
    </source>
</evidence>
<dbReference type="InterPro" id="IPR011257">
    <property type="entry name" value="DNA_glycosylase"/>
</dbReference>
<sequence>MNCRNICPASEPRHVTQSTPTLRDVFTHMLQVMGPSHWWPAETRFEIMVGAVLTQNTAWGNVARSLDQLRVADALNPHVLRSMDNTRLQALIRPSGFQQNKSRSLQSLCDWYGSRYEYDPERASGRSDDELRSELLQLFGIGGETADDMLLYVFDRRVFIADTYARRLCTFLGFDVAKGYEAFRSQMMPLIEADSLTLEELQEFHGLIDEFGKSHRSVETMQSSFLASMSGHAAA</sequence>
<keyword evidence="2" id="KW-0479">Metal-binding</keyword>
<reference evidence="6" key="2">
    <citation type="submission" date="2020-01" db="EMBL/GenBank/DDBJ databases">
        <authorList>
            <person name="Campanaro S."/>
        </authorList>
    </citation>
    <scope>NUCLEOTIDE SEQUENCE</scope>
    <source>
        <strain evidence="6">AS01afH2WH_6</strain>
    </source>
</reference>
<reference evidence="6" key="1">
    <citation type="journal article" date="2020" name="Biotechnol. Biofuels">
        <title>New insights from the biogas microbiome by comprehensive genome-resolved metagenomics of nearly 1600 species originating from multiple anaerobic digesters.</title>
        <authorList>
            <person name="Campanaro S."/>
            <person name="Treu L."/>
            <person name="Rodriguez-R L.M."/>
            <person name="Kovalovszki A."/>
            <person name="Ziels R.M."/>
            <person name="Maus I."/>
            <person name="Zhu X."/>
            <person name="Kougias P.G."/>
            <person name="Basile A."/>
            <person name="Luo G."/>
            <person name="Schluter A."/>
            <person name="Konstantinidis K.T."/>
            <person name="Angelidaki I."/>
        </authorList>
    </citation>
    <scope>NUCLEOTIDE SEQUENCE</scope>
    <source>
        <strain evidence="6">AS01afH2WH_6</strain>
    </source>
</reference>
<dbReference type="Proteomes" id="UP000767327">
    <property type="component" value="Unassembled WGS sequence"/>
</dbReference>
<evidence type="ECO:0000256" key="2">
    <source>
        <dbReference type="ARBA" id="ARBA00022723"/>
    </source>
</evidence>
<evidence type="ECO:0000256" key="4">
    <source>
        <dbReference type="ARBA" id="ARBA00023014"/>
    </source>
</evidence>
<dbReference type="GO" id="GO:0006284">
    <property type="term" value="P:base-excision repair"/>
    <property type="evidence" value="ECO:0007669"/>
    <property type="project" value="InterPro"/>
</dbReference>
<dbReference type="EMBL" id="JAAXZR010000021">
    <property type="protein sequence ID" value="NLT79850.1"/>
    <property type="molecule type" value="Genomic_DNA"/>
</dbReference>
<dbReference type="SMART" id="SM00478">
    <property type="entry name" value="ENDO3c"/>
    <property type="match status" value="1"/>
</dbReference>
<feature type="domain" description="HhH-GPD" evidence="5">
    <location>
        <begin position="53"/>
        <end position="214"/>
    </location>
</feature>
<dbReference type="PIRSF" id="PIRSF001435">
    <property type="entry name" value="Nth"/>
    <property type="match status" value="1"/>
</dbReference>
<dbReference type="Gene3D" id="1.10.340.30">
    <property type="entry name" value="Hypothetical protein, domain 2"/>
    <property type="match status" value="1"/>
</dbReference>
<dbReference type="GO" id="GO:0016829">
    <property type="term" value="F:lyase activity"/>
    <property type="evidence" value="ECO:0007669"/>
    <property type="project" value="UniProtKB-KW"/>
</dbReference>
<organism evidence="6 7">
    <name type="scientific">Bifidobacterium crudilactis</name>
    <dbReference type="NCBI Taxonomy" id="327277"/>
    <lineage>
        <taxon>Bacteria</taxon>
        <taxon>Bacillati</taxon>
        <taxon>Actinomycetota</taxon>
        <taxon>Actinomycetes</taxon>
        <taxon>Bifidobacteriales</taxon>
        <taxon>Bifidobacteriaceae</taxon>
        <taxon>Bifidobacterium</taxon>
    </lineage>
</organism>
<keyword evidence="6" id="KW-0456">Lyase</keyword>
<keyword evidence="4" id="KW-0411">Iron-sulfur</keyword>
<dbReference type="AlphaFoldDB" id="A0A971ICL3"/>
<evidence type="ECO:0000256" key="3">
    <source>
        <dbReference type="ARBA" id="ARBA00023004"/>
    </source>
</evidence>
<dbReference type="Pfam" id="PF00730">
    <property type="entry name" value="HhH-GPD"/>
    <property type="match status" value="1"/>
</dbReference>
<evidence type="ECO:0000256" key="1">
    <source>
        <dbReference type="ARBA" id="ARBA00022485"/>
    </source>
</evidence>